<gene>
    <name evidence="1" type="ORF">P176N_0017</name>
</gene>
<dbReference type="Pfam" id="PF23884">
    <property type="entry name" value="DUF7237"/>
    <property type="match status" value="1"/>
</dbReference>
<organism evidence="1 2">
    <name type="scientific">Bacteriophage T5-like saus176N</name>
    <dbReference type="NCBI Taxonomy" id="2024329"/>
    <lineage>
        <taxon>Viruses</taxon>
        <taxon>Duplodnaviria</taxon>
        <taxon>Heunggongvirae</taxon>
        <taxon>Uroviricota</taxon>
        <taxon>Caudoviricetes</taxon>
        <taxon>Demerecviridae</taxon>
        <taxon>Markadamsvirinae</taxon>
        <taxon>Epseptimavirus</taxon>
        <taxon>Epseptimavirus saus132</taxon>
    </lineage>
</organism>
<dbReference type="InterPro" id="IPR055661">
    <property type="entry name" value="DUF7237"/>
</dbReference>
<protein>
    <submittedName>
        <fullName evidence="1">Uncharacterized protein</fullName>
    </submittedName>
</protein>
<name>A0A2K8HCS1_9CAUD</name>
<dbReference type="EMBL" id="MF431741">
    <property type="protein sequence ID" value="ASU03149.1"/>
    <property type="molecule type" value="Genomic_DNA"/>
</dbReference>
<reference evidence="2" key="1">
    <citation type="journal article" date="2018" name="Front. Microbiol.">
        <title>Identification and Characterization of T5-Like Bacteriophages Representing Two Novel Subgroups from Food Products.</title>
        <authorList>
            <person name="Svab D."/>
            <person name="Falgenhauer L."/>
            <person name="Rohde M."/>
            <person name="Szabo J."/>
            <person name="Chakraborty T."/>
            <person name="Toth I."/>
        </authorList>
    </citation>
    <scope>NUCLEOTIDE SEQUENCE [LARGE SCALE GENOMIC DNA]</scope>
</reference>
<accession>A0A2K8HCS1</accession>
<dbReference type="Proteomes" id="UP000240975">
    <property type="component" value="Segment"/>
</dbReference>
<proteinExistence type="predicted"/>
<evidence type="ECO:0000313" key="1">
    <source>
        <dbReference type="EMBL" id="ASU03149.1"/>
    </source>
</evidence>
<evidence type="ECO:0000313" key="2">
    <source>
        <dbReference type="Proteomes" id="UP000240975"/>
    </source>
</evidence>
<sequence length="38" mass="4429">MATLKLQRESLKLFVAQGSLEHTAEDFIVYLKRYMGIK</sequence>